<dbReference type="PROSITE" id="PS50006">
    <property type="entry name" value="FHA_DOMAIN"/>
    <property type="match status" value="1"/>
</dbReference>
<dbReference type="STRING" id="927083.DB32_005631"/>
<dbReference type="PANTHER" id="PTHR32071:SF57">
    <property type="entry name" value="C4-DICARBOXYLATE TRANSPORT TRANSCRIPTIONAL REGULATORY PROTEIN DCTD"/>
    <property type="match status" value="1"/>
</dbReference>
<sequence length="480" mass="54676">MSDADAIPASATKITYIDGRPATITLRRCKLVVAREGQVEERLFDKDVVNIGAMEDNDLVLEDETVSRNHCRIFVEGDQYLIQDLDSTNGTFVNRVRIREAWLRPDVVITLGKTEIRFQPFDERVRIVPTETDRYGEIIGRDRKMREIYAILEKIAPTDATVVIEGETGTGKDVVARTIHGASKREGGPFMVFDCGAVPENLIESELFGHEKGSFTGAHQTRQGVFEMANGGTVFLDELGELQLDLQPKLLRVLEQREVKRIGGTKPIKVDVRIVAATNRNLEEEVRAGRFREDLFYRLTVVRLVLPPLRERRDDVKLLARHFLDHGHFNKDREGHRRVTQFAPGVLDRLSQYDWPGNVRELHNVIERAVSFSESDTVELADVPEHIAWPRGVPRDNDSETDVSIPLPDFRASELEGTFKDAKERWVASFERDYIAGLLKKNNGNISHAAREAEIDRKYFRKLMKKYGITAQDDDLDVDE</sequence>
<name>A0A0F6YKK3_9BACT</name>
<dbReference type="PROSITE" id="PS00688">
    <property type="entry name" value="SIGMA54_INTERACT_3"/>
    <property type="match status" value="1"/>
</dbReference>
<organism evidence="8 9">
    <name type="scientific">Sandaracinus amylolyticus</name>
    <dbReference type="NCBI Taxonomy" id="927083"/>
    <lineage>
        <taxon>Bacteria</taxon>
        <taxon>Pseudomonadati</taxon>
        <taxon>Myxococcota</taxon>
        <taxon>Polyangia</taxon>
        <taxon>Polyangiales</taxon>
        <taxon>Sandaracinaceae</taxon>
        <taxon>Sandaracinus</taxon>
    </lineage>
</organism>
<dbReference type="EMBL" id="CP011125">
    <property type="protein sequence ID" value="AKF08482.1"/>
    <property type="molecule type" value="Genomic_DNA"/>
</dbReference>
<dbReference type="GO" id="GO:0003677">
    <property type="term" value="F:DNA binding"/>
    <property type="evidence" value="ECO:0007669"/>
    <property type="project" value="UniProtKB-KW"/>
</dbReference>
<proteinExistence type="predicted"/>
<dbReference type="SUPFAM" id="SSF52540">
    <property type="entry name" value="P-loop containing nucleoside triphosphate hydrolases"/>
    <property type="match status" value="1"/>
</dbReference>
<evidence type="ECO:0000256" key="1">
    <source>
        <dbReference type="ARBA" id="ARBA00022741"/>
    </source>
</evidence>
<dbReference type="SUPFAM" id="SSF49879">
    <property type="entry name" value="SMAD/FHA domain"/>
    <property type="match status" value="1"/>
</dbReference>
<keyword evidence="5" id="KW-0804">Transcription</keyword>
<protein>
    <submittedName>
        <fullName evidence="8">Formate hydrogenlyase transcriptional activator</fullName>
    </submittedName>
</protein>
<dbReference type="InterPro" id="IPR008984">
    <property type="entry name" value="SMAD_FHA_dom_sf"/>
</dbReference>
<evidence type="ECO:0000259" key="6">
    <source>
        <dbReference type="PROSITE" id="PS50006"/>
    </source>
</evidence>
<keyword evidence="2" id="KW-0067">ATP-binding</keyword>
<dbReference type="Pfam" id="PF25601">
    <property type="entry name" value="AAA_lid_14"/>
    <property type="match status" value="1"/>
</dbReference>
<dbReference type="PROSITE" id="PS00676">
    <property type="entry name" value="SIGMA54_INTERACT_2"/>
    <property type="match status" value="1"/>
</dbReference>
<dbReference type="InterPro" id="IPR027417">
    <property type="entry name" value="P-loop_NTPase"/>
</dbReference>
<evidence type="ECO:0000259" key="7">
    <source>
        <dbReference type="PROSITE" id="PS50045"/>
    </source>
</evidence>
<dbReference type="InterPro" id="IPR002078">
    <property type="entry name" value="Sigma_54_int"/>
</dbReference>
<dbReference type="Proteomes" id="UP000034883">
    <property type="component" value="Chromosome"/>
</dbReference>
<dbReference type="PROSITE" id="PS00675">
    <property type="entry name" value="SIGMA54_INTERACT_1"/>
    <property type="match status" value="1"/>
</dbReference>
<dbReference type="SUPFAM" id="SSF46689">
    <property type="entry name" value="Homeodomain-like"/>
    <property type="match status" value="1"/>
</dbReference>
<keyword evidence="1" id="KW-0547">Nucleotide-binding</keyword>
<keyword evidence="3" id="KW-0805">Transcription regulation</keyword>
<dbReference type="KEGG" id="samy:DB32_005631"/>
<evidence type="ECO:0000313" key="9">
    <source>
        <dbReference type="Proteomes" id="UP000034883"/>
    </source>
</evidence>
<dbReference type="InterPro" id="IPR058031">
    <property type="entry name" value="AAA_lid_NorR"/>
</dbReference>
<dbReference type="SMART" id="SM00240">
    <property type="entry name" value="FHA"/>
    <property type="match status" value="1"/>
</dbReference>
<dbReference type="GO" id="GO:0005524">
    <property type="term" value="F:ATP binding"/>
    <property type="evidence" value="ECO:0007669"/>
    <property type="project" value="UniProtKB-KW"/>
</dbReference>
<reference evidence="8 9" key="1">
    <citation type="submission" date="2015-03" db="EMBL/GenBank/DDBJ databases">
        <title>Genome assembly of Sandaracinus amylolyticus DSM 53668.</title>
        <authorList>
            <person name="Sharma G."/>
            <person name="Subramanian S."/>
        </authorList>
    </citation>
    <scope>NUCLEOTIDE SEQUENCE [LARGE SCALE GENOMIC DNA]</scope>
    <source>
        <strain evidence="8 9">DSM 53668</strain>
    </source>
</reference>
<dbReference type="OrthoDB" id="5485507at2"/>
<dbReference type="InterPro" id="IPR009057">
    <property type="entry name" value="Homeodomain-like_sf"/>
</dbReference>
<evidence type="ECO:0000313" key="8">
    <source>
        <dbReference type="EMBL" id="AKF08482.1"/>
    </source>
</evidence>
<dbReference type="Gene3D" id="1.10.10.60">
    <property type="entry name" value="Homeodomain-like"/>
    <property type="match status" value="1"/>
</dbReference>
<dbReference type="PROSITE" id="PS50045">
    <property type="entry name" value="SIGMA54_INTERACT_4"/>
    <property type="match status" value="1"/>
</dbReference>
<dbReference type="Gene3D" id="2.60.200.20">
    <property type="match status" value="1"/>
</dbReference>
<evidence type="ECO:0000256" key="4">
    <source>
        <dbReference type="ARBA" id="ARBA00023125"/>
    </source>
</evidence>
<feature type="domain" description="Sigma-54 factor interaction" evidence="7">
    <location>
        <begin position="138"/>
        <end position="371"/>
    </location>
</feature>
<dbReference type="CDD" id="cd00060">
    <property type="entry name" value="FHA"/>
    <property type="match status" value="1"/>
</dbReference>
<keyword evidence="8" id="KW-0456">Lyase</keyword>
<dbReference type="Pfam" id="PF00498">
    <property type="entry name" value="FHA"/>
    <property type="match status" value="1"/>
</dbReference>
<dbReference type="Pfam" id="PF00158">
    <property type="entry name" value="Sigma54_activat"/>
    <property type="match status" value="1"/>
</dbReference>
<dbReference type="AlphaFoldDB" id="A0A0F6YKK3"/>
<evidence type="ECO:0000256" key="3">
    <source>
        <dbReference type="ARBA" id="ARBA00023015"/>
    </source>
</evidence>
<dbReference type="CDD" id="cd00009">
    <property type="entry name" value="AAA"/>
    <property type="match status" value="1"/>
</dbReference>
<dbReference type="RefSeq" id="WP_053235620.1">
    <property type="nucleotide sequence ID" value="NZ_CP011125.1"/>
</dbReference>
<evidence type="ECO:0000256" key="5">
    <source>
        <dbReference type="ARBA" id="ARBA00023163"/>
    </source>
</evidence>
<dbReference type="InterPro" id="IPR025662">
    <property type="entry name" value="Sigma_54_int_dom_ATP-bd_1"/>
</dbReference>
<dbReference type="InterPro" id="IPR025944">
    <property type="entry name" value="Sigma_54_int_dom_CS"/>
</dbReference>
<gene>
    <name evidence="8" type="ORF">DB32_005631</name>
</gene>
<dbReference type="SMART" id="SM00382">
    <property type="entry name" value="AAA"/>
    <property type="match status" value="1"/>
</dbReference>
<evidence type="ECO:0000256" key="2">
    <source>
        <dbReference type="ARBA" id="ARBA00022840"/>
    </source>
</evidence>
<dbReference type="FunFam" id="3.40.50.300:FF:000006">
    <property type="entry name" value="DNA-binding transcriptional regulator NtrC"/>
    <property type="match status" value="1"/>
</dbReference>
<dbReference type="GO" id="GO:0016829">
    <property type="term" value="F:lyase activity"/>
    <property type="evidence" value="ECO:0007669"/>
    <property type="project" value="UniProtKB-KW"/>
</dbReference>
<dbReference type="GO" id="GO:0006355">
    <property type="term" value="P:regulation of DNA-templated transcription"/>
    <property type="evidence" value="ECO:0007669"/>
    <property type="project" value="InterPro"/>
</dbReference>
<keyword evidence="9" id="KW-1185">Reference proteome</keyword>
<dbReference type="InterPro" id="IPR025943">
    <property type="entry name" value="Sigma_54_int_dom_ATP-bd_2"/>
</dbReference>
<feature type="domain" description="FHA" evidence="6">
    <location>
        <begin position="49"/>
        <end position="98"/>
    </location>
</feature>
<dbReference type="PANTHER" id="PTHR32071">
    <property type="entry name" value="TRANSCRIPTIONAL REGULATORY PROTEIN"/>
    <property type="match status" value="1"/>
</dbReference>
<dbReference type="Gene3D" id="1.10.8.60">
    <property type="match status" value="1"/>
</dbReference>
<accession>A0A0F6YKK3</accession>
<keyword evidence="4" id="KW-0238">DNA-binding</keyword>
<dbReference type="Gene3D" id="3.40.50.300">
    <property type="entry name" value="P-loop containing nucleotide triphosphate hydrolases"/>
    <property type="match status" value="1"/>
</dbReference>
<dbReference type="InterPro" id="IPR000253">
    <property type="entry name" value="FHA_dom"/>
</dbReference>
<dbReference type="InterPro" id="IPR003593">
    <property type="entry name" value="AAA+_ATPase"/>
</dbReference>